<dbReference type="InterPro" id="IPR011705">
    <property type="entry name" value="BACK"/>
</dbReference>
<dbReference type="Gene3D" id="3.30.710.10">
    <property type="entry name" value="Potassium Channel Kv1.1, Chain A"/>
    <property type="match status" value="1"/>
</dbReference>
<proteinExistence type="predicted"/>
<dbReference type="PANTHER" id="PTHR45632:SF17">
    <property type="entry name" value="KELCH-LIKE PROTEIN 31"/>
    <property type="match status" value="1"/>
</dbReference>
<sequence>MACCEVISKGIIKSIGTFWKRHENEDFQVNIQDESIRCHSFILASCSEFFGSLLRSNMKEKQDMKVDLQNIPSDIFLLILETLYTGCELLTKDNVLEVWSAVHQLQIHFLIQNCEDFVLENISLKTLETYKKQAEFLQSEKVSEGVFKYMLENFMTFRKTETFLRLDYEEISKLIESDSLVVTSEDLVLQSVFEWINIGEVCIPTVENDNASKLTSSTEIITHFSKMDYSGQQIETLNVSVRNELKETREESKSNDALNNSLTQSTAGSSVNQNDGALLIPIKQRDSHLLPLLKATRYFLLSDTCIANLNRNKLIRNSTQSIQFLFESLTSKICINPSGYLPPAAFHRKCSQSENMGIVSRSNHIILAHSFVQNKWYYFPDSTKLNICKLLAFNNVLFACVNHDSSSEMFLLHSVQWVSVLKLEEQIRFCLSHDTFIIFITVQNSLVYRYKPFSPTNKIDIDIGAIDFAISFYQNILLFTTSDLKTKVRCWDTDNNTLSHLAELDFLAKSMTSFSDERCTYILDELGQLYQVKQVEATQFTFIDKLWSFKALELRGAVLIRNDLYVCGKFPAKRDHKDSVQGIFTSCCFLKSRYLEYTSNFITFAILKTDLTEI</sequence>
<dbReference type="Gene3D" id="1.25.40.420">
    <property type="match status" value="1"/>
</dbReference>
<accession>A0AAD8EWE1</accession>
<evidence type="ECO:0000259" key="2">
    <source>
        <dbReference type="PROSITE" id="PS50097"/>
    </source>
</evidence>
<dbReference type="SMART" id="SM00225">
    <property type="entry name" value="BTB"/>
    <property type="match status" value="1"/>
</dbReference>
<dbReference type="InterPro" id="IPR011333">
    <property type="entry name" value="SKP1/BTB/POZ_sf"/>
</dbReference>
<dbReference type="PROSITE" id="PS50097">
    <property type="entry name" value="BTB"/>
    <property type="match status" value="1"/>
</dbReference>
<evidence type="ECO:0000256" key="1">
    <source>
        <dbReference type="SAM" id="MobiDB-lite"/>
    </source>
</evidence>
<protein>
    <submittedName>
        <fullName evidence="3">Kelch-like protein 8</fullName>
    </submittedName>
</protein>
<dbReference type="AlphaFoldDB" id="A0AAD8EWE1"/>
<dbReference type="PANTHER" id="PTHR45632">
    <property type="entry name" value="LD33804P"/>
    <property type="match status" value="1"/>
</dbReference>
<reference evidence="3" key="2">
    <citation type="submission" date="2023-04" db="EMBL/GenBank/DDBJ databases">
        <authorList>
            <person name="Bu L."/>
            <person name="Lu L."/>
            <person name="Laidemitt M.R."/>
            <person name="Zhang S.M."/>
            <person name="Mutuku M."/>
            <person name="Mkoji G."/>
            <person name="Steinauer M."/>
            <person name="Loker E.S."/>
        </authorList>
    </citation>
    <scope>NUCLEOTIDE SEQUENCE</scope>
    <source>
        <strain evidence="3">KasaAsao</strain>
        <tissue evidence="3">Whole Snail</tissue>
    </source>
</reference>
<keyword evidence="4" id="KW-1185">Reference proteome</keyword>
<dbReference type="InterPro" id="IPR000210">
    <property type="entry name" value="BTB/POZ_dom"/>
</dbReference>
<dbReference type="EMBL" id="JASAOG010000256">
    <property type="protein sequence ID" value="KAK0041928.1"/>
    <property type="molecule type" value="Genomic_DNA"/>
</dbReference>
<evidence type="ECO:0000313" key="3">
    <source>
        <dbReference type="EMBL" id="KAK0041928.1"/>
    </source>
</evidence>
<feature type="domain" description="BTB" evidence="2">
    <location>
        <begin position="25"/>
        <end position="92"/>
    </location>
</feature>
<evidence type="ECO:0000313" key="4">
    <source>
        <dbReference type="Proteomes" id="UP001233172"/>
    </source>
</evidence>
<feature type="compositionally biased region" description="Polar residues" evidence="1">
    <location>
        <begin position="255"/>
        <end position="270"/>
    </location>
</feature>
<dbReference type="Proteomes" id="UP001233172">
    <property type="component" value="Unassembled WGS sequence"/>
</dbReference>
<dbReference type="SUPFAM" id="SSF54695">
    <property type="entry name" value="POZ domain"/>
    <property type="match status" value="1"/>
</dbReference>
<name>A0AAD8EWE1_BIOPF</name>
<dbReference type="CDD" id="cd18186">
    <property type="entry name" value="BTB_POZ_ZBTB_KLHL-like"/>
    <property type="match status" value="1"/>
</dbReference>
<dbReference type="Pfam" id="PF07707">
    <property type="entry name" value="BACK"/>
    <property type="match status" value="1"/>
</dbReference>
<reference evidence="3" key="1">
    <citation type="journal article" date="2023" name="PLoS Negl. Trop. Dis.">
        <title>A genome sequence for Biomphalaria pfeifferi, the major vector snail for the human-infecting parasite Schistosoma mansoni.</title>
        <authorList>
            <person name="Bu L."/>
            <person name="Lu L."/>
            <person name="Laidemitt M.R."/>
            <person name="Zhang S.M."/>
            <person name="Mutuku M."/>
            <person name="Mkoji G."/>
            <person name="Steinauer M."/>
            <person name="Loker E.S."/>
        </authorList>
    </citation>
    <scope>NUCLEOTIDE SEQUENCE</scope>
    <source>
        <strain evidence="3">KasaAsao</strain>
    </source>
</reference>
<gene>
    <name evidence="3" type="ORF">Bpfe_028648</name>
</gene>
<organism evidence="3 4">
    <name type="scientific">Biomphalaria pfeifferi</name>
    <name type="common">Bloodfluke planorb</name>
    <name type="synonym">Freshwater snail</name>
    <dbReference type="NCBI Taxonomy" id="112525"/>
    <lineage>
        <taxon>Eukaryota</taxon>
        <taxon>Metazoa</taxon>
        <taxon>Spiralia</taxon>
        <taxon>Lophotrochozoa</taxon>
        <taxon>Mollusca</taxon>
        <taxon>Gastropoda</taxon>
        <taxon>Heterobranchia</taxon>
        <taxon>Euthyneura</taxon>
        <taxon>Panpulmonata</taxon>
        <taxon>Hygrophila</taxon>
        <taxon>Lymnaeoidea</taxon>
        <taxon>Planorbidae</taxon>
        <taxon>Biomphalaria</taxon>
    </lineage>
</organism>
<comment type="caution">
    <text evidence="3">The sequence shown here is derived from an EMBL/GenBank/DDBJ whole genome shotgun (WGS) entry which is preliminary data.</text>
</comment>
<dbReference type="Pfam" id="PF00651">
    <property type="entry name" value="BTB"/>
    <property type="match status" value="1"/>
</dbReference>
<feature type="region of interest" description="Disordered" evidence="1">
    <location>
        <begin position="248"/>
        <end position="270"/>
    </location>
</feature>